<dbReference type="SMART" id="SM00478">
    <property type="entry name" value="ENDO3c"/>
    <property type="match status" value="1"/>
</dbReference>
<evidence type="ECO:0000256" key="15">
    <source>
        <dbReference type="SAM" id="MobiDB-lite"/>
    </source>
</evidence>
<keyword evidence="7" id="KW-0479">Metal-binding</keyword>
<evidence type="ECO:0000256" key="2">
    <source>
        <dbReference type="ARBA" id="ARBA00002933"/>
    </source>
</evidence>
<dbReference type="Pfam" id="PF14815">
    <property type="entry name" value="NUDIX_4"/>
    <property type="match status" value="1"/>
</dbReference>
<evidence type="ECO:0000256" key="8">
    <source>
        <dbReference type="ARBA" id="ARBA00022763"/>
    </source>
</evidence>
<evidence type="ECO:0000313" key="18">
    <source>
        <dbReference type="Proteomes" id="UP000197153"/>
    </source>
</evidence>
<dbReference type="Pfam" id="PF00730">
    <property type="entry name" value="HhH-GPD"/>
    <property type="match status" value="1"/>
</dbReference>
<dbReference type="InterPro" id="IPR011257">
    <property type="entry name" value="DNA_glycosylase"/>
</dbReference>
<feature type="domain" description="HhH-GPD" evidence="16">
    <location>
        <begin position="62"/>
        <end position="211"/>
    </location>
</feature>
<evidence type="ECO:0000256" key="11">
    <source>
        <dbReference type="ARBA" id="ARBA00023014"/>
    </source>
</evidence>
<dbReference type="PANTHER" id="PTHR42944">
    <property type="entry name" value="ADENINE DNA GLYCOSYLASE"/>
    <property type="match status" value="1"/>
</dbReference>
<keyword evidence="18" id="KW-1185">Reference proteome</keyword>
<dbReference type="Gene3D" id="3.90.79.10">
    <property type="entry name" value="Nucleoside Triphosphate Pyrophosphohydrolase"/>
    <property type="match status" value="1"/>
</dbReference>
<dbReference type="InterPro" id="IPR023170">
    <property type="entry name" value="HhH_base_excis_C"/>
</dbReference>
<dbReference type="FunFam" id="1.10.340.30:FF:000002">
    <property type="entry name" value="Adenine DNA glycosylase"/>
    <property type="match status" value="1"/>
</dbReference>
<dbReference type="GO" id="GO:0000701">
    <property type="term" value="F:purine-specific mismatch base pair DNA N-glycosylase activity"/>
    <property type="evidence" value="ECO:0007669"/>
    <property type="project" value="UniProtKB-EC"/>
</dbReference>
<dbReference type="Proteomes" id="UP000197153">
    <property type="component" value="Chromosome 1"/>
</dbReference>
<comment type="cofactor">
    <cofactor evidence="14">
        <name>[4Fe-4S] cluster</name>
        <dbReference type="ChEBI" id="CHEBI:49883"/>
    </cofactor>
    <text evidence="14">Binds 1 [4Fe-4S] cluster.</text>
</comment>
<dbReference type="Gene3D" id="1.10.340.30">
    <property type="entry name" value="Hypothetical protein, domain 2"/>
    <property type="match status" value="1"/>
</dbReference>
<dbReference type="EC" id="3.2.2.31" evidence="4 14"/>
<evidence type="ECO:0000313" key="17">
    <source>
        <dbReference type="EMBL" id="ASG19904.1"/>
    </source>
</evidence>
<evidence type="ECO:0000256" key="14">
    <source>
        <dbReference type="RuleBase" id="RU365096"/>
    </source>
</evidence>
<dbReference type="InterPro" id="IPR000445">
    <property type="entry name" value="HhH_motif"/>
</dbReference>
<evidence type="ECO:0000256" key="9">
    <source>
        <dbReference type="ARBA" id="ARBA00022801"/>
    </source>
</evidence>
<name>A0A248JNV5_9PROT</name>
<feature type="region of interest" description="Disordered" evidence="15">
    <location>
        <begin position="1"/>
        <end position="23"/>
    </location>
</feature>
<dbReference type="GO" id="GO:0034039">
    <property type="term" value="F:8-oxo-7,8-dihydroguanine DNA N-glycosylase activity"/>
    <property type="evidence" value="ECO:0007669"/>
    <property type="project" value="TreeGrafter"/>
</dbReference>
<keyword evidence="11" id="KW-0411">Iron-sulfur</keyword>
<organism evidence="17 18">
    <name type="scientific">Nitrospirillum viridazoti CBAmc</name>
    <dbReference type="NCBI Taxonomy" id="1441467"/>
    <lineage>
        <taxon>Bacteria</taxon>
        <taxon>Pseudomonadati</taxon>
        <taxon>Pseudomonadota</taxon>
        <taxon>Alphaproteobacteria</taxon>
        <taxon>Rhodospirillales</taxon>
        <taxon>Azospirillaceae</taxon>
        <taxon>Nitrospirillum</taxon>
        <taxon>Nitrospirillum viridazoti</taxon>
    </lineage>
</organism>
<dbReference type="GO" id="GO:0046872">
    <property type="term" value="F:metal ion binding"/>
    <property type="evidence" value="ECO:0007669"/>
    <property type="project" value="UniProtKB-UniRule"/>
</dbReference>
<evidence type="ECO:0000256" key="5">
    <source>
        <dbReference type="ARBA" id="ARBA00022023"/>
    </source>
</evidence>
<dbReference type="KEGG" id="nao:Y958_02950"/>
<dbReference type="GO" id="GO:0051539">
    <property type="term" value="F:4 iron, 4 sulfur cluster binding"/>
    <property type="evidence" value="ECO:0007669"/>
    <property type="project" value="UniProtKB-UniRule"/>
</dbReference>
<dbReference type="GO" id="GO:0035485">
    <property type="term" value="F:adenine/guanine mispair binding"/>
    <property type="evidence" value="ECO:0007669"/>
    <property type="project" value="TreeGrafter"/>
</dbReference>
<dbReference type="SUPFAM" id="SSF48150">
    <property type="entry name" value="DNA-glycosylase"/>
    <property type="match status" value="1"/>
</dbReference>
<evidence type="ECO:0000259" key="16">
    <source>
        <dbReference type="SMART" id="SM00478"/>
    </source>
</evidence>
<sequence>MIVAGDSSPLGPPSSSASGADLPAPRPADLLAWYDAHRRVLPWRTAPGAKADPYHVWLSEIMLQQTTVATVGPYFQRFLARWPTVADLAAVDLDEVLKEWAGLGYYARARNLHACAKAVVSRHGGRFPADEAALLDLPGIGAYTAAAIAAIAFDRPATAMDGNVERVMSRIYAVTDPLPGSKPKLKALAAALVPEKRPGDYTQALFDLGATLCSPRSPRCVLCPWMAACRGRRDGLAELLPLKAEKAAKPTRRGVAFWLTNARGQVLLRRRPESGLLGGMMEVPSSAWEPGADLAYARALGWAPTAVNWQRLPGIVRHTFTHFHLELTVVRGHLDDDGTAVEGVWCAPADFHDQALPTVMRKVVAWARGGGKD</sequence>
<dbReference type="GO" id="GO:0032357">
    <property type="term" value="F:oxidized purine DNA binding"/>
    <property type="evidence" value="ECO:0007669"/>
    <property type="project" value="TreeGrafter"/>
</dbReference>
<comment type="catalytic activity">
    <reaction evidence="1 14">
        <text>Hydrolyzes free adenine bases from 7,8-dihydro-8-oxoguanine:adenine mismatched double-stranded DNA, leaving an apurinic site.</text>
        <dbReference type="EC" id="3.2.2.31"/>
    </reaction>
</comment>
<protein>
    <recommendedName>
        <fullName evidence="5 14">Adenine DNA glycosylase</fullName>
        <ecNumber evidence="4 14">3.2.2.31</ecNumber>
    </recommendedName>
</protein>
<dbReference type="InterPro" id="IPR004036">
    <property type="entry name" value="Endonuclease-III-like_CS2"/>
</dbReference>
<dbReference type="PANTHER" id="PTHR42944:SF1">
    <property type="entry name" value="ADENINE DNA GLYCOSYLASE"/>
    <property type="match status" value="1"/>
</dbReference>
<dbReference type="RefSeq" id="WP_088870847.1">
    <property type="nucleotide sequence ID" value="NZ_CP022110.1"/>
</dbReference>
<keyword evidence="9" id="KW-0378">Hydrolase</keyword>
<comment type="similarity">
    <text evidence="3 14">Belongs to the Nth/MutY family.</text>
</comment>
<dbReference type="GO" id="GO:0006284">
    <property type="term" value="P:base-excision repair"/>
    <property type="evidence" value="ECO:0007669"/>
    <property type="project" value="UniProtKB-UniRule"/>
</dbReference>
<evidence type="ECO:0000256" key="1">
    <source>
        <dbReference type="ARBA" id="ARBA00000843"/>
    </source>
</evidence>
<evidence type="ECO:0000256" key="10">
    <source>
        <dbReference type="ARBA" id="ARBA00023004"/>
    </source>
</evidence>
<dbReference type="CDD" id="cd03431">
    <property type="entry name" value="NUDIX_DNA_Glycosylase_C-MutY"/>
    <property type="match status" value="1"/>
</dbReference>
<proteinExistence type="inferred from homology"/>
<dbReference type="PROSITE" id="PS00764">
    <property type="entry name" value="ENDONUCLEASE_III_1"/>
    <property type="match status" value="1"/>
</dbReference>
<keyword evidence="8 14" id="KW-0227">DNA damage</keyword>
<keyword evidence="13 14" id="KW-0326">Glycosidase</keyword>
<dbReference type="Pfam" id="PF00633">
    <property type="entry name" value="HHH"/>
    <property type="match status" value="1"/>
</dbReference>
<dbReference type="InterPro" id="IPR044298">
    <property type="entry name" value="MIG/MutY"/>
</dbReference>
<dbReference type="PROSITE" id="PS01155">
    <property type="entry name" value="ENDONUCLEASE_III_2"/>
    <property type="match status" value="1"/>
</dbReference>
<accession>A0A248JNV5</accession>
<evidence type="ECO:0000256" key="13">
    <source>
        <dbReference type="ARBA" id="ARBA00023295"/>
    </source>
</evidence>
<dbReference type="NCBIfam" id="TIGR01084">
    <property type="entry name" value="mutY"/>
    <property type="match status" value="1"/>
</dbReference>
<dbReference type="InterPro" id="IPR003265">
    <property type="entry name" value="HhH-GPD_domain"/>
</dbReference>
<dbReference type="AlphaFoldDB" id="A0A248JNV5"/>
<dbReference type="GO" id="GO:0006298">
    <property type="term" value="P:mismatch repair"/>
    <property type="evidence" value="ECO:0007669"/>
    <property type="project" value="TreeGrafter"/>
</dbReference>
<keyword evidence="6" id="KW-0004">4Fe-4S</keyword>
<dbReference type="InterPro" id="IPR004035">
    <property type="entry name" value="Endouclease-III_FeS-bd_BS"/>
</dbReference>
<dbReference type="Gene3D" id="1.10.1670.10">
    <property type="entry name" value="Helix-hairpin-Helix base-excision DNA repair enzymes (C-terminal)"/>
    <property type="match status" value="1"/>
</dbReference>
<dbReference type="InterPro" id="IPR015797">
    <property type="entry name" value="NUDIX_hydrolase-like_dom_sf"/>
</dbReference>
<reference evidence="17 18" key="1">
    <citation type="submission" date="2017-06" db="EMBL/GenBank/DDBJ databases">
        <title>Complete genome sequence of Nitrospirillum amazonense strain CBAmC, an endophytic nitrogen-fixing and plant growth-promoting bacterium, isolated from sugarcane.</title>
        <authorList>
            <person name="Schwab S."/>
            <person name="dos Santos Teixeira K.R."/>
            <person name="Simoes Araujo J.L."/>
            <person name="Soares Vidal M."/>
            <person name="Borges de Freitas H.R."/>
            <person name="Rivello Crivelaro A.L."/>
            <person name="Bueno de Camargo Nunes A."/>
            <person name="dos Santos C.M."/>
            <person name="Palmeira da Silva Rosa D."/>
            <person name="da Silva Padilha D."/>
            <person name="da Silva E."/>
            <person name="Araujo Terra L."/>
            <person name="Soares Mendes V."/>
            <person name="Farinelli L."/>
            <person name="Magalhaes Cruz L."/>
            <person name="Baldani J.I."/>
        </authorList>
    </citation>
    <scope>NUCLEOTIDE SEQUENCE [LARGE SCALE GENOMIC DNA]</scope>
    <source>
        <strain evidence="17 18">CBAmC</strain>
    </source>
</reference>
<evidence type="ECO:0000256" key="6">
    <source>
        <dbReference type="ARBA" id="ARBA00022485"/>
    </source>
</evidence>
<dbReference type="EMBL" id="CP022110">
    <property type="protein sequence ID" value="ASG19904.1"/>
    <property type="molecule type" value="Genomic_DNA"/>
</dbReference>
<evidence type="ECO:0000256" key="3">
    <source>
        <dbReference type="ARBA" id="ARBA00008343"/>
    </source>
</evidence>
<dbReference type="InterPro" id="IPR029119">
    <property type="entry name" value="MutY_C"/>
</dbReference>
<gene>
    <name evidence="17" type="primary">mutY</name>
    <name evidence="17" type="ORF">Y958_02950</name>
</gene>
<evidence type="ECO:0000256" key="7">
    <source>
        <dbReference type="ARBA" id="ARBA00022723"/>
    </source>
</evidence>
<dbReference type="InterPro" id="IPR005760">
    <property type="entry name" value="A/G_AdeGlyc_MutY"/>
</dbReference>
<evidence type="ECO:0000256" key="4">
    <source>
        <dbReference type="ARBA" id="ARBA00012045"/>
    </source>
</evidence>
<dbReference type="SUPFAM" id="SSF55811">
    <property type="entry name" value="Nudix"/>
    <property type="match status" value="1"/>
</dbReference>
<comment type="function">
    <text evidence="2">Adenine glycosylase active on G-A mispairs. MutY also corrects error-prone DNA synthesis past GO lesions which are due to the oxidatively damaged form of guanine: 7,8-dihydro-8-oxoguanine (8-oxo-dGTP).</text>
</comment>
<evidence type="ECO:0000256" key="12">
    <source>
        <dbReference type="ARBA" id="ARBA00023204"/>
    </source>
</evidence>
<keyword evidence="10 14" id="KW-0408">Iron</keyword>
<keyword evidence="12" id="KW-0234">DNA repair</keyword>
<dbReference type="CDD" id="cd00056">
    <property type="entry name" value="ENDO3c"/>
    <property type="match status" value="1"/>
</dbReference>